<evidence type="ECO:0000313" key="2">
    <source>
        <dbReference type="EMBL" id="DAE00795.1"/>
    </source>
</evidence>
<reference evidence="2" key="1">
    <citation type="journal article" date="2021" name="Proc. Natl. Acad. Sci. U.S.A.">
        <title>A Catalog of Tens of Thousands of Viruses from Human Metagenomes Reveals Hidden Associations with Chronic Diseases.</title>
        <authorList>
            <person name="Tisza M.J."/>
            <person name="Buck C.B."/>
        </authorList>
    </citation>
    <scope>NUCLEOTIDE SEQUENCE</scope>
    <source>
        <strain evidence="2">CtEqU3</strain>
    </source>
</reference>
<accession>A0A8S5P2V6</accession>
<dbReference type="SUPFAM" id="SSF48371">
    <property type="entry name" value="ARM repeat"/>
    <property type="match status" value="1"/>
</dbReference>
<keyword evidence="1" id="KW-0175">Coiled coil</keyword>
<name>A0A8S5P2V6_9CAUD</name>
<protein>
    <submittedName>
        <fullName evidence="2">Tail tape measure protein</fullName>
    </submittedName>
</protein>
<evidence type="ECO:0000256" key="1">
    <source>
        <dbReference type="SAM" id="Coils"/>
    </source>
</evidence>
<dbReference type="SUPFAM" id="SSF58104">
    <property type="entry name" value="Methyl-accepting chemotaxis protein (MCP) signaling domain"/>
    <property type="match status" value="1"/>
</dbReference>
<proteinExistence type="predicted"/>
<feature type="coiled-coil region" evidence="1">
    <location>
        <begin position="61"/>
        <end position="112"/>
    </location>
</feature>
<organism evidence="2">
    <name type="scientific">Siphoviridae sp. ctEqU3</name>
    <dbReference type="NCBI Taxonomy" id="2825399"/>
    <lineage>
        <taxon>Viruses</taxon>
        <taxon>Duplodnaviria</taxon>
        <taxon>Heunggongvirae</taxon>
        <taxon>Uroviricota</taxon>
        <taxon>Caudoviricetes</taxon>
    </lineage>
</organism>
<sequence>MATRVISTRLAVDGEAEFKKQMSSVNGELRNLKTEMQLTDAQFKGQANTLDYLTQKDKLLRAEVEQQAEKVRALETALEDATKAYGEADSRTDKYQQQLNQAKAALVNLNREVETNAQYMDEAAKSSKNTAKSIDEYGKSTKDAKGGVKSLGDLIKANLTSEAIIGGVKALAGAMKEAASAAIELGKESVDAAAQVNAENSQFEQTFGDLGDNAAAAIQRVADSSGILDTRLRPAASQIYAFARASGGDAVESMDLMETALQAAADSAAYYDRSLEDTTDSLMSFLKGNFSNDAALGVSATETTRNAAAMELFGQKYNDLSEVQKQQTLLKMVTDAQELSGAMGQAAREAEGWENVQGNLNEALRQAKADIGQELLPSVTAMAQAFTEVLSGEMDTEQFAETAAGIVAELTTSFADQAPEMVEAGVQLLTAFLDGLMKGDSTEQIADSMAEIIISLVDGGVEMLPNIVEFAIRLISTLAIALVQHIPDLAAKVPDIIFGIVEALVKGIPDIFNVGVALLQGLWDGIASMIGSIIDKIKGFASSVVGTLKDVLGIHSPSTVFASIGEYMMQGLALGMEDGKGEVMNSADDIVDEIKRRFNSLTDILDINKDVSDLQYQLWELTGGQDATDAEKYERRLEMLTEQQQDQADVVAAAQAAYESVAEQYGENSAESLEYQKTLLKEQIEYQKLLQSIEEVIEAKQKLGALDAMENSAMNALSQSIGTEKPGVSSDEFRTGLSDAVNAIGAMQPVQSTTAANITIKTRDGIEIARAFVPDIRTAMRESPEVLDD</sequence>
<dbReference type="EMBL" id="BK015311">
    <property type="protein sequence ID" value="DAE00795.1"/>
    <property type="molecule type" value="Genomic_DNA"/>
</dbReference>
<dbReference type="InterPro" id="IPR016024">
    <property type="entry name" value="ARM-type_fold"/>
</dbReference>